<dbReference type="CDD" id="cd00331">
    <property type="entry name" value="IGPS"/>
    <property type="match status" value="1"/>
</dbReference>
<evidence type="ECO:0000256" key="1">
    <source>
        <dbReference type="ARBA" id="ARBA00001633"/>
    </source>
</evidence>
<protein>
    <recommendedName>
        <fullName evidence="4">indole-3-glycerol-phosphate synthase</fullName>
        <ecNumber evidence="4">4.1.1.48</ecNumber>
    </recommendedName>
</protein>
<dbReference type="OrthoDB" id="9804217at2"/>
<dbReference type="GO" id="GO:0004640">
    <property type="term" value="F:phosphoribosylanthranilate isomerase activity"/>
    <property type="evidence" value="ECO:0007669"/>
    <property type="project" value="TreeGrafter"/>
</dbReference>
<evidence type="ECO:0000256" key="9">
    <source>
        <dbReference type="ARBA" id="ARBA00023239"/>
    </source>
</evidence>
<organism evidence="11 12">
    <name type="scientific">Clostridium bornimense</name>
    <dbReference type="NCBI Taxonomy" id="1216932"/>
    <lineage>
        <taxon>Bacteria</taxon>
        <taxon>Bacillati</taxon>
        <taxon>Bacillota</taxon>
        <taxon>Clostridia</taxon>
        <taxon>Eubacteriales</taxon>
        <taxon>Clostridiaceae</taxon>
        <taxon>Clostridium</taxon>
    </lineage>
</organism>
<dbReference type="EMBL" id="HG917868">
    <property type="protein sequence ID" value="CDM67912.1"/>
    <property type="molecule type" value="Genomic_DNA"/>
</dbReference>
<keyword evidence="9 11" id="KW-0456">Lyase</keyword>
<dbReference type="Gene3D" id="3.20.20.70">
    <property type="entry name" value="Aldolase class I"/>
    <property type="match status" value="1"/>
</dbReference>
<comment type="pathway">
    <text evidence="2">Amino-acid biosynthesis; L-tryptophan biosynthesis; L-tryptophan from chorismate: step 4/5.</text>
</comment>
<dbReference type="FunFam" id="3.20.20.70:FF:000024">
    <property type="entry name" value="Indole-3-glycerol phosphate synthase"/>
    <property type="match status" value="1"/>
</dbReference>
<dbReference type="eggNOG" id="COG0134">
    <property type="taxonomic scope" value="Bacteria"/>
</dbReference>
<evidence type="ECO:0000256" key="4">
    <source>
        <dbReference type="ARBA" id="ARBA00012362"/>
    </source>
</evidence>
<feature type="domain" description="Indole-3-glycerol phosphate synthase" evidence="10">
    <location>
        <begin position="5"/>
        <end position="250"/>
    </location>
</feature>
<evidence type="ECO:0000313" key="12">
    <source>
        <dbReference type="Proteomes" id="UP000019426"/>
    </source>
</evidence>
<reference evidence="11 12" key="1">
    <citation type="submission" date="2013-11" db="EMBL/GenBank/DDBJ databases">
        <title>Complete genome sequence of Clostridum sp. M2/40.</title>
        <authorList>
            <person name="Wibberg D."/>
            <person name="Puehler A."/>
            <person name="Schlueter A."/>
        </authorList>
    </citation>
    <scope>NUCLEOTIDE SEQUENCE [LARGE SCALE GENOMIC DNA]</scope>
    <source>
        <strain evidence="12">M2/40</strain>
    </source>
</reference>
<keyword evidence="7" id="KW-0822">Tryptophan biosynthesis</keyword>
<evidence type="ECO:0000256" key="7">
    <source>
        <dbReference type="ARBA" id="ARBA00022822"/>
    </source>
</evidence>
<dbReference type="Pfam" id="PF00218">
    <property type="entry name" value="IGPS"/>
    <property type="match status" value="1"/>
</dbReference>
<dbReference type="RefSeq" id="WP_044036577.1">
    <property type="nucleotide sequence ID" value="NZ_HG917868.1"/>
</dbReference>
<dbReference type="KEGG" id="clt:CM240_0747"/>
<dbReference type="UniPathway" id="UPA00035">
    <property type="reaction ID" value="UER00043"/>
</dbReference>
<keyword evidence="6" id="KW-0210">Decarboxylase</keyword>
<keyword evidence="12" id="KW-1185">Reference proteome</keyword>
<evidence type="ECO:0000259" key="10">
    <source>
        <dbReference type="Pfam" id="PF00218"/>
    </source>
</evidence>
<dbReference type="PROSITE" id="PS00614">
    <property type="entry name" value="IGPS"/>
    <property type="match status" value="1"/>
</dbReference>
<sequence length="255" mass="28701">MEAILDKIIKEKEKRLPSLKEEAKNINDVVMKKISFLNVLEQSDDVVIIGEFKRASPSKGDINICNPEDKIPYYEKAGCGCVSILTEEKFFKGNFSDLKRGRELIDIPILCKDFIIDKCQIDLAKANGANVILLIFKILDDDKFKELYEYAVSKGLEVLCETADEKEVGRALKFNVPIIGINNRNLNNFNVSFEKLERLVKYAKSGGAYIVSESGVKTAEDIKRIRELGCSAVLIGETFMKSENVVETISNIRGY</sequence>
<dbReference type="PANTHER" id="PTHR22854">
    <property type="entry name" value="TRYPTOPHAN BIOSYNTHESIS PROTEIN"/>
    <property type="match status" value="1"/>
</dbReference>
<evidence type="ECO:0000256" key="6">
    <source>
        <dbReference type="ARBA" id="ARBA00022793"/>
    </source>
</evidence>
<comment type="similarity">
    <text evidence="3">Belongs to the TrpC family.</text>
</comment>
<gene>
    <name evidence="11" type="ORF">CM240_0747</name>
</gene>
<dbReference type="GO" id="GO:0000162">
    <property type="term" value="P:L-tryptophan biosynthetic process"/>
    <property type="evidence" value="ECO:0007669"/>
    <property type="project" value="UniProtKB-UniPathway"/>
</dbReference>
<dbReference type="InterPro" id="IPR045186">
    <property type="entry name" value="Indole-3-glycerol_P_synth"/>
</dbReference>
<evidence type="ECO:0000256" key="3">
    <source>
        <dbReference type="ARBA" id="ARBA00008737"/>
    </source>
</evidence>
<dbReference type="HOGENOM" id="CLU_034247_2_1_9"/>
<dbReference type="Proteomes" id="UP000019426">
    <property type="component" value="Chromosome M2/40_rep1"/>
</dbReference>
<dbReference type="GO" id="GO:0004425">
    <property type="term" value="F:indole-3-glycerol-phosphate synthase activity"/>
    <property type="evidence" value="ECO:0007669"/>
    <property type="project" value="UniProtKB-EC"/>
</dbReference>
<dbReference type="InterPro" id="IPR013798">
    <property type="entry name" value="Indole-3-glycerol_P_synth_dom"/>
</dbReference>
<dbReference type="PANTHER" id="PTHR22854:SF2">
    <property type="entry name" value="INDOLE-3-GLYCEROL-PHOSPHATE SYNTHASE"/>
    <property type="match status" value="1"/>
</dbReference>
<name>W6S0W4_9CLOT</name>
<evidence type="ECO:0000313" key="11">
    <source>
        <dbReference type="EMBL" id="CDM67912.1"/>
    </source>
</evidence>
<proteinExistence type="inferred from homology"/>
<keyword evidence="8" id="KW-0057">Aromatic amino acid biosynthesis</keyword>
<dbReference type="InterPro" id="IPR001468">
    <property type="entry name" value="Indole-3-GlycerolPSynthase_CS"/>
</dbReference>
<evidence type="ECO:0000256" key="8">
    <source>
        <dbReference type="ARBA" id="ARBA00023141"/>
    </source>
</evidence>
<evidence type="ECO:0000256" key="2">
    <source>
        <dbReference type="ARBA" id="ARBA00004696"/>
    </source>
</evidence>
<dbReference type="EC" id="4.1.1.48" evidence="4"/>
<dbReference type="InterPro" id="IPR013785">
    <property type="entry name" value="Aldolase_TIM"/>
</dbReference>
<keyword evidence="5" id="KW-0028">Amino-acid biosynthesis</keyword>
<dbReference type="PATRIC" id="fig|1216932.3.peg.733"/>
<accession>W6S0W4</accession>
<comment type="catalytic activity">
    <reaction evidence="1">
        <text>1-(2-carboxyphenylamino)-1-deoxy-D-ribulose 5-phosphate + H(+) = (1S,2R)-1-C-(indol-3-yl)glycerol 3-phosphate + CO2 + H2O</text>
        <dbReference type="Rhea" id="RHEA:23476"/>
        <dbReference type="ChEBI" id="CHEBI:15377"/>
        <dbReference type="ChEBI" id="CHEBI:15378"/>
        <dbReference type="ChEBI" id="CHEBI:16526"/>
        <dbReference type="ChEBI" id="CHEBI:58613"/>
        <dbReference type="ChEBI" id="CHEBI:58866"/>
        <dbReference type="EC" id="4.1.1.48"/>
    </reaction>
</comment>
<dbReference type="InterPro" id="IPR011060">
    <property type="entry name" value="RibuloseP-bd_barrel"/>
</dbReference>
<dbReference type="SUPFAM" id="SSF51366">
    <property type="entry name" value="Ribulose-phoshate binding barrel"/>
    <property type="match status" value="1"/>
</dbReference>
<dbReference type="STRING" id="1216932.CM240_0747"/>
<dbReference type="AlphaFoldDB" id="W6S0W4"/>
<evidence type="ECO:0000256" key="5">
    <source>
        <dbReference type="ARBA" id="ARBA00022605"/>
    </source>
</evidence>